<dbReference type="InterPro" id="IPR013096">
    <property type="entry name" value="Cupin_2"/>
</dbReference>
<dbReference type="SMART" id="SM01236">
    <property type="entry name" value="Haem_oxygenase_2"/>
    <property type="match status" value="1"/>
</dbReference>
<dbReference type="Pfam" id="PF07883">
    <property type="entry name" value="Cupin_2"/>
    <property type="match status" value="1"/>
</dbReference>
<keyword evidence="4" id="KW-1185">Reference proteome</keyword>
<dbReference type="InterPro" id="IPR014710">
    <property type="entry name" value="RmlC-like_jellyroll"/>
</dbReference>
<reference evidence="3 4" key="1">
    <citation type="submission" date="2022-05" db="EMBL/GenBank/DDBJ databases">
        <title>Novel Pseudomonas spp. Isolated from a Rainbow Trout Aquaculture Facility.</title>
        <authorList>
            <person name="Testerman T."/>
            <person name="Graf J."/>
        </authorList>
    </citation>
    <scope>NUCLEOTIDE SEQUENCE [LARGE SCALE GENOMIC DNA]</scope>
    <source>
        <strain evidence="3 4">ID681</strain>
    </source>
</reference>
<dbReference type="Proteomes" id="UP001148203">
    <property type="component" value="Unassembled WGS sequence"/>
</dbReference>
<proteinExistence type="predicted"/>
<dbReference type="Gene3D" id="1.20.910.10">
    <property type="entry name" value="Heme oxygenase-like"/>
    <property type="match status" value="1"/>
</dbReference>
<evidence type="ECO:0000256" key="1">
    <source>
        <dbReference type="ARBA" id="ARBA00023002"/>
    </source>
</evidence>
<dbReference type="InterPro" id="IPR016084">
    <property type="entry name" value="Haem_Oase-like_multi-hlx"/>
</dbReference>
<dbReference type="EMBL" id="JAMDGY010000011">
    <property type="protein sequence ID" value="MDD0989695.1"/>
    <property type="molecule type" value="Genomic_DNA"/>
</dbReference>
<dbReference type="SUPFAM" id="SSF51182">
    <property type="entry name" value="RmlC-like cupins"/>
    <property type="match status" value="1"/>
</dbReference>
<feature type="domain" description="Cupin type-2" evidence="2">
    <location>
        <begin position="316"/>
        <end position="377"/>
    </location>
</feature>
<keyword evidence="1" id="KW-0560">Oxidoreductase</keyword>
<dbReference type="PANTHER" id="PTHR40279">
    <property type="entry name" value="PQQC-LIKE PROTEIN"/>
    <property type="match status" value="1"/>
</dbReference>
<dbReference type="SUPFAM" id="SSF48613">
    <property type="entry name" value="Heme oxygenase-like"/>
    <property type="match status" value="1"/>
</dbReference>
<dbReference type="InterPro" id="IPR011051">
    <property type="entry name" value="RmlC_Cupin_sf"/>
</dbReference>
<organism evidence="3 4">
    <name type="scientific">Pseudomonas fontis</name>
    <dbReference type="NCBI Taxonomy" id="2942633"/>
    <lineage>
        <taxon>Bacteria</taxon>
        <taxon>Pseudomonadati</taxon>
        <taxon>Pseudomonadota</taxon>
        <taxon>Gammaproteobacteria</taxon>
        <taxon>Pseudomonadales</taxon>
        <taxon>Pseudomonadaceae</taxon>
        <taxon>Pseudomonas</taxon>
    </lineage>
</organism>
<evidence type="ECO:0000259" key="2">
    <source>
        <dbReference type="Pfam" id="PF07883"/>
    </source>
</evidence>
<dbReference type="RefSeq" id="WP_273909522.1">
    <property type="nucleotide sequence ID" value="NZ_JAMDGX010000016.1"/>
</dbReference>
<accession>A0ABT5NNE5</accession>
<evidence type="ECO:0000313" key="4">
    <source>
        <dbReference type="Proteomes" id="UP001148203"/>
    </source>
</evidence>
<dbReference type="InterPro" id="IPR039068">
    <property type="entry name" value="PqqC-like"/>
</dbReference>
<protein>
    <submittedName>
        <fullName evidence="3">Iron-containing redox enzyme family protein</fullName>
    </submittedName>
</protein>
<dbReference type="Pfam" id="PF14518">
    <property type="entry name" value="Haem_oxygenas_2"/>
    <property type="match status" value="1"/>
</dbReference>
<dbReference type="Gene3D" id="2.60.120.10">
    <property type="entry name" value="Jelly Rolls"/>
    <property type="match status" value="1"/>
</dbReference>
<dbReference type="PANTHER" id="PTHR40279:SF3">
    <property type="entry name" value="4-AMINOBENZOATE SYNTHASE"/>
    <property type="match status" value="1"/>
</dbReference>
<evidence type="ECO:0000313" key="3">
    <source>
        <dbReference type="EMBL" id="MDD0989695.1"/>
    </source>
</evidence>
<comment type="caution">
    <text evidence="3">The sequence shown here is derived from an EMBL/GenBank/DDBJ whole genome shotgun (WGS) entry which is preliminary data.</text>
</comment>
<sequence>MEALATPNMELQPLVTISLIWTEWLAAQDLDQLSQHPLLLALERNEANLATLKTLLVQHGHYSRHFTRYLCALMGHLQDADDVLALMENMREEMGVDGQDCITHADMFQRTLRVLGVSPADEPALPQTAAMVRTMLGHCQNTDALVGLAAMCLGAEAIVPLIYRPILQALEHKGYGEDATEFFKLHIEEDEDHALTMLAIMERLTQGDEQRRALAIDVGRDVINRRVEMFDAIWQQSQALATAESSRGDDSGRFSSADFGRVPSRLQARLPERLSHSQVMQASHDASATFCAQRKHKVHIVDLPSFAISMTVGRLDAAESTRLHRHNYETLIYVMQGEGYSRIGDRQVPWRAGDALYVPVWAEHQHVNTGTGECVYLACENAPMLQNLGGIALREELGPIHG</sequence>
<name>A0ABT5NNE5_9PSED</name>
<gene>
    <name evidence="3" type="ORF">M5G11_04025</name>
</gene>